<gene>
    <name evidence="1" type="ORF">HMPREF0198_0318</name>
</gene>
<protein>
    <submittedName>
        <fullName evidence="1">Uncharacterized protein</fullName>
    </submittedName>
</protein>
<organism evidence="1 2">
    <name type="scientific">Cardiobacterium hominis (strain ATCC 15826 / DSM 8339 / NCTC 10426 / 6573)</name>
    <dbReference type="NCBI Taxonomy" id="638300"/>
    <lineage>
        <taxon>Bacteria</taxon>
        <taxon>Pseudomonadati</taxon>
        <taxon>Pseudomonadota</taxon>
        <taxon>Gammaproteobacteria</taxon>
        <taxon>Cardiobacteriales</taxon>
        <taxon>Cardiobacteriaceae</taxon>
        <taxon>Cardiobacterium</taxon>
    </lineage>
</organism>
<name>C8N741_CARH6</name>
<accession>C8N741</accession>
<evidence type="ECO:0000313" key="1">
    <source>
        <dbReference type="EMBL" id="EEV89537.1"/>
    </source>
</evidence>
<sequence>MVDSLQASFKSRAYNWACSFYGIDFDYFTGYMYVNFTLVDENRPAANSAFYPIDIRIIDGRIYVEYPPKWYKEEEVKSIIEVFTACIDTVQQKVKAARHE</sequence>
<dbReference type="Proteomes" id="UP000004870">
    <property type="component" value="Unassembled WGS sequence"/>
</dbReference>
<keyword evidence="2" id="KW-1185">Reference proteome</keyword>
<evidence type="ECO:0000313" key="2">
    <source>
        <dbReference type="Proteomes" id="UP000004870"/>
    </source>
</evidence>
<dbReference type="HOGENOM" id="CLU_2300704_0_0_6"/>
<reference evidence="1 2" key="1">
    <citation type="submission" date="2009-08" db="EMBL/GenBank/DDBJ databases">
        <authorList>
            <person name="Qin X."/>
            <person name="Bachman B."/>
            <person name="Battles P."/>
            <person name="Bell A."/>
            <person name="Bess C."/>
            <person name="Bickham C."/>
            <person name="Chaboub L."/>
            <person name="Chen D."/>
            <person name="Coyle M."/>
            <person name="Deiros D.R."/>
            <person name="Dinh H."/>
            <person name="Forbes L."/>
            <person name="Fowler G."/>
            <person name="Francisco L."/>
            <person name="Fu Q."/>
            <person name="Gubbala S."/>
            <person name="Hale W."/>
            <person name="Han Y."/>
            <person name="Hemphill L."/>
            <person name="Highlander S.K."/>
            <person name="Hirani K."/>
            <person name="Hogues M."/>
            <person name="Jackson L."/>
            <person name="Jakkamsetti A."/>
            <person name="Javaid M."/>
            <person name="Jiang H."/>
            <person name="Korchina V."/>
            <person name="Kovar C."/>
            <person name="Lara F."/>
            <person name="Lee S."/>
            <person name="Mata R."/>
            <person name="Mathew T."/>
            <person name="Moen C."/>
            <person name="Morales K."/>
            <person name="Munidasa M."/>
            <person name="Nazareth L."/>
            <person name="Ngo R."/>
            <person name="Nguyen L."/>
            <person name="Okwuonu G."/>
            <person name="Ongeri F."/>
            <person name="Patil S."/>
            <person name="Petrosino J."/>
            <person name="Pham C."/>
            <person name="Pham P."/>
            <person name="Pu L.-L."/>
            <person name="Puazo M."/>
            <person name="Raj R."/>
            <person name="Reid J."/>
            <person name="Rouhana J."/>
            <person name="Saada N."/>
            <person name="Shang Y."/>
            <person name="Simmons D."/>
            <person name="Thornton R."/>
            <person name="Warren J."/>
            <person name="Weissenberger G."/>
            <person name="Zhang J."/>
            <person name="Zhang L."/>
            <person name="Zhou C."/>
            <person name="Zhu D."/>
            <person name="Muzny D."/>
            <person name="Worley K."/>
            <person name="Gibbs R."/>
        </authorList>
    </citation>
    <scope>NUCLEOTIDE SEQUENCE [LARGE SCALE GENOMIC DNA]</scope>
    <source>
        <strain evidence="2">ATCC 15826 / DSM 8339 / NCTC 10426 / 6573</strain>
    </source>
</reference>
<dbReference type="EMBL" id="ACKY01000017">
    <property type="protein sequence ID" value="EEV89537.1"/>
    <property type="molecule type" value="Genomic_DNA"/>
</dbReference>
<proteinExistence type="predicted"/>
<dbReference type="AlphaFoldDB" id="C8N741"/>
<comment type="caution">
    <text evidence="1">The sequence shown here is derived from an EMBL/GenBank/DDBJ whole genome shotgun (WGS) entry which is preliminary data.</text>
</comment>